<protein>
    <submittedName>
        <fullName evidence="1">Uncharacterized protein</fullName>
    </submittedName>
</protein>
<comment type="caution">
    <text evidence="1">The sequence shown here is derived from an EMBL/GenBank/DDBJ whole genome shotgun (WGS) entry which is preliminary data.</text>
</comment>
<dbReference type="Proteomes" id="UP001589797">
    <property type="component" value="Unassembled WGS sequence"/>
</dbReference>
<sequence length="305" mass="36266">MMRLADNLSTYSQYFSNLEGRLIVLSTYFSSKQDPVRGGYQDSDNFEYIKNWYNSIQKHDLKAVVFYDRLSEGFIQTYQTEKIRFVRCQLGGMSLNDERFFIFREFISKLPDNCFVLTTDINDVVINKNPLPLMQAKQEKLFVGRGNRKVWKNGIWTLTALWQFHQNFNKVIPVSFLDYPVFNPGTIGGKKENLLELFTRMTQVFEVLGDAQNYDMPVFNYVLRENYYSTSGFWDGKVPFSWFWNYCYYGYRLQRKLESEYRKEKYDLASHQESVVENEKIYAGFPFVSMFTWFENPSEACLIHK</sequence>
<proteinExistence type="predicted"/>
<organism evidence="1 2">
    <name type="scientific">Fontibacter flavus</name>
    <dbReference type="NCBI Taxonomy" id="654838"/>
    <lineage>
        <taxon>Bacteria</taxon>
        <taxon>Pseudomonadati</taxon>
        <taxon>Bacteroidota</taxon>
        <taxon>Cytophagia</taxon>
        <taxon>Cytophagales</taxon>
        <taxon>Cyclobacteriaceae</taxon>
        <taxon>Fontibacter</taxon>
    </lineage>
</organism>
<dbReference type="RefSeq" id="WP_382387978.1">
    <property type="nucleotide sequence ID" value="NZ_JBHLWI010000035.1"/>
</dbReference>
<name>A0ABV6FUK6_9BACT</name>
<reference evidence="1 2" key="1">
    <citation type="submission" date="2024-09" db="EMBL/GenBank/DDBJ databases">
        <authorList>
            <person name="Sun Q."/>
            <person name="Mori K."/>
        </authorList>
    </citation>
    <scope>NUCLEOTIDE SEQUENCE [LARGE SCALE GENOMIC DNA]</scope>
    <source>
        <strain evidence="1 2">CCM 7650</strain>
    </source>
</reference>
<evidence type="ECO:0000313" key="2">
    <source>
        <dbReference type="Proteomes" id="UP001589797"/>
    </source>
</evidence>
<gene>
    <name evidence="1" type="ORF">ACFFIP_12445</name>
</gene>
<dbReference type="EMBL" id="JBHLWI010000035">
    <property type="protein sequence ID" value="MFC0263492.1"/>
    <property type="molecule type" value="Genomic_DNA"/>
</dbReference>
<keyword evidence="2" id="KW-1185">Reference proteome</keyword>
<evidence type="ECO:0000313" key="1">
    <source>
        <dbReference type="EMBL" id="MFC0263492.1"/>
    </source>
</evidence>
<accession>A0ABV6FUK6</accession>